<dbReference type="PANTHER" id="PTHR43244:SF1">
    <property type="entry name" value="5,10-METHYLENETETRAHYDROMETHANOPTERIN REDUCTASE"/>
    <property type="match status" value="1"/>
</dbReference>
<dbReference type="GO" id="GO:0016705">
    <property type="term" value="F:oxidoreductase activity, acting on paired donors, with incorporation or reduction of molecular oxygen"/>
    <property type="evidence" value="ECO:0007669"/>
    <property type="project" value="InterPro"/>
</dbReference>
<dbReference type="EMBL" id="BOMM01000016">
    <property type="protein sequence ID" value="GIE10563.1"/>
    <property type="molecule type" value="Genomic_DNA"/>
</dbReference>
<dbReference type="Gene3D" id="3.20.20.30">
    <property type="entry name" value="Luciferase-like domain"/>
    <property type="match status" value="1"/>
</dbReference>
<dbReference type="InterPro" id="IPR050564">
    <property type="entry name" value="F420-G6PD/mer"/>
</dbReference>
<dbReference type="InterPro" id="IPR011251">
    <property type="entry name" value="Luciferase-like_dom"/>
</dbReference>
<sequence>MRIGYFLSSEEYTPAELLEQAKLAQDAGFKGLWISDHYHPWNDEQGQSSFVWSLIGALSQVVTIPVTTAVTCPIMRIHPAVVAQAAASSAVLHDGRFVLGVGTGEALNEHILGDRWPFADERLEMLEESVEVMRELWQGGFVNHHGKHYTVDQAQVYTLPPTPPKVYVSAFGPKAIEVAARIGDGYISTSPDGELLRKWRDLGGGDKPAQGGFKGCYASSEDEGVRIAHRLWANAGVPGELSQVLPSPKHFEQASQLVTPDMIRKSMPCGPDPAGHREQLKAYEEAGFDEVYVAGIGPNYRELIDLYRREFL</sequence>
<comment type="caution">
    <text evidence="3">The sequence shown here is derived from an EMBL/GenBank/DDBJ whole genome shotgun (WGS) entry which is preliminary data.</text>
</comment>
<dbReference type="NCBIfam" id="TIGR03557">
    <property type="entry name" value="F420_G6P_family"/>
    <property type="match status" value="1"/>
</dbReference>
<evidence type="ECO:0000256" key="1">
    <source>
        <dbReference type="ARBA" id="ARBA00023002"/>
    </source>
</evidence>
<dbReference type="InterPro" id="IPR036661">
    <property type="entry name" value="Luciferase-like_sf"/>
</dbReference>
<organism evidence="3 4">
    <name type="scientific">Paractinoplanes ferrugineus</name>
    <dbReference type="NCBI Taxonomy" id="113564"/>
    <lineage>
        <taxon>Bacteria</taxon>
        <taxon>Bacillati</taxon>
        <taxon>Actinomycetota</taxon>
        <taxon>Actinomycetes</taxon>
        <taxon>Micromonosporales</taxon>
        <taxon>Micromonosporaceae</taxon>
        <taxon>Paractinoplanes</taxon>
    </lineage>
</organism>
<gene>
    <name evidence="3" type="ORF">Afe05nite_24030</name>
</gene>
<evidence type="ECO:0000313" key="3">
    <source>
        <dbReference type="EMBL" id="GIE10563.1"/>
    </source>
</evidence>
<proteinExistence type="predicted"/>
<dbReference type="CDD" id="cd01097">
    <property type="entry name" value="Tetrahydromethanopterin_reductase"/>
    <property type="match status" value="1"/>
</dbReference>
<keyword evidence="1" id="KW-0560">Oxidoreductase</keyword>
<protein>
    <submittedName>
        <fullName evidence="3">LLM class F420-dependent oxidoreductase</fullName>
    </submittedName>
</protein>
<dbReference type="AlphaFoldDB" id="A0A919MCB0"/>
<dbReference type="Pfam" id="PF00296">
    <property type="entry name" value="Bac_luciferase"/>
    <property type="match status" value="1"/>
</dbReference>
<keyword evidence="4" id="KW-1185">Reference proteome</keyword>
<feature type="domain" description="Luciferase-like" evidence="2">
    <location>
        <begin position="1"/>
        <end position="290"/>
    </location>
</feature>
<dbReference type="Proteomes" id="UP000598174">
    <property type="component" value="Unassembled WGS sequence"/>
</dbReference>
<name>A0A919MCB0_9ACTN</name>
<accession>A0A919MCB0</accession>
<dbReference type="PANTHER" id="PTHR43244">
    <property type="match status" value="1"/>
</dbReference>
<evidence type="ECO:0000259" key="2">
    <source>
        <dbReference type="Pfam" id="PF00296"/>
    </source>
</evidence>
<dbReference type="SUPFAM" id="SSF51679">
    <property type="entry name" value="Bacterial luciferase-like"/>
    <property type="match status" value="1"/>
</dbReference>
<evidence type="ECO:0000313" key="4">
    <source>
        <dbReference type="Proteomes" id="UP000598174"/>
    </source>
</evidence>
<reference evidence="3" key="1">
    <citation type="submission" date="2021-01" db="EMBL/GenBank/DDBJ databases">
        <title>Whole genome shotgun sequence of Actinoplanes ferrugineus NBRC 15555.</title>
        <authorList>
            <person name="Komaki H."/>
            <person name="Tamura T."/>
        </authorList>
    </citation>
    <scope>NUCLEOTIDE SEQUENCE</scope>
    <source>
        <strain evidence="3">NBRC 15555</strain>
    </source>
</reference>
<dbReference type="InterPro" id="IPR019945">
    <property type="entry name" value="F420_G6P_DH-rel"/>
</dbReference>